<evidence type="ECO:0008006" key="4">
    <source>
        <dbReference type="Google" id="ProtNLM"/>
    </source>
</evidence>
<keyword evidence="3" id="KW-1185">Reference proteome</keyword>
<evidence type="ECO:0000313" key="3">
    <source>
        <dbReference type="Proteomes" id="UP001364156"/>
    </source>
</evidence>
<dbReference type="RefSeq" id="WP_317056160.1">
    <property type="nucleotide sequence ID" value="NZ_CP146069.1"/>
</dbReference>
<keyword evidence="1" id="KW-0732">Signal</keyword>
<reference evidence="2 3" key="1">
    <citation type="submission" date="2023-10" db="EMBL/GenBank/DDBJ databases">
        <title>Roseovarius strain S88 nov., isolated from a marine algae.</title>
        <authorList>
            <person name="Lee M.W."/>
            <person name="Lee J.K."/>
            <person name="Kim J.M."/>
            <person name="Choi D.G."/>
            <person name="Baek J.H."/>
            <person name="Bayburt H."/>
            <person name="Jung J.J."/>
            <person name="Han D.M."/>
            <person name="Jeon C.O."/>
        </authorList>
    </citation>
    <scope>NUCLEOTIDE SEQUENCE [LARGE SCALE GENOMIC DNA]</scope>
    <source>
        <strain evidence="2 3">S88</strain>
    </source>
</reference>
<gene>
    <name evidence="2" type="ORF">RZ517_02440</name>
</gene>
<name>A0ABZ2HLL9_9RHOB</name>
<sequence length="80" mass="8447">MKQKLFSCLLGTFLVIATASVAQAACVAEYKAKSDKPLKLFFSTAQISGPCTVGNATKQLRSQLAAQGLTLLKVVSVREG</sequence>
<dbReference type="EMBL" id="CP146069">
    <property type="protein sequence ID" value="WWR47069.1"/>
    <property type="molecule type" value="Genomic_DNA"/>
</dbReference>
<protein>
    <recommendedName>
        <fullName evidence="4">Secreted protein</fullName>
    </recommendedName>
</protein>
<proteinExistence type="predicted"/>
<feature type="chain" id="PRO_5046606575" description="Secreted protein" evidence="1">
    <location>
        <begin position="25"/>
        <end position="80"/>
    </location>
</feature>
<evidence type="ECO:0000256" key="1">
    <source>
        <dbReference type="SAM" id="SignalP"/>
    </source>
</evidence>
<organism evidence="2 3">
    <name type="scientific">Roseovarius phycicola</name>
    <dbReference type="NCBI Taxonomy" id="3080976"/>
    <lineage>
        <taxon>Bacteria</taxon>
        <taxon>Pseudomonadati</taxon>
        <taxon>Pseudomonadota</taxon>
        <taxon>Alphaproteobacteria</taxon>
        <taxon>Rhodobacterales</taxon>
        <taxon>Roseobacteraceae</taxon>
        <taxon>Roseovarius</taxon>
    </lineage>
</organism>
<dbReference type="Proteomes" id="UP001364156">
    <property type="component" value="Chromosome"/>
</dbReference>
<evidence type="ECO:0000313" key="2">
    <source>
        <dbReference type="EMBL" id="WWR47069.1"/>
    </source>
</evidence>
<feature type="signal peptide" evidence="1">
    <location>
        <begin position="1"/>
        <end position="24"/>
    </location>
</feature>
<accession>A0ABZ2HLL9</accession>